<dbReference type="EMBL" id="DUJS01000004">
    <property type="protein sequence ID" value="HII70304.1"/>
    <property type="molecule type" value="Genomic_DNA"/>
</dbReference>
<dbReference type="GeneID" id="1476636"/>
<name>A0A832TGD5_9EURY</name>
<proteinExistence type="predicted"/>
<protein>
    <submittedName>
        <fullName evidence="1">Uncharacterized protein</fullName>
    </submittedName>
</protein>
<organism evidence="1 2">
    <name type="scientific">Methanopyrus kandleri</name>
    <dbReference type="NCBI Taxonomy" id="2320"/>
    <lineage>
        <taxon>Archaea</taxon>
        <taxon>Methanobacteriati</taxon>
        <taxon>Methanobacteriota</taxon>
        <taxon>Methanomada group</taxon>
        <taxon>Methanopyri</taxon>
        <taxon>Methanopyrales</taxon>
        <taxon>Methanopyraceae</taxon>
        <taxon>Methanopyrus</taxon>
    </lineage>
</organism>
<gene>
    <name evidence="1" type="ORF">HA336_03625</name>
</gene>
<dbReference type="RefSeq" id="WP_011018905.1">
    <property type="nucleotide sequence ID" value="NZ_DUJS01000004.1"/>
</dbReference>
<comment type="caution">
    <text evidence="1">The sequence shown here is derived from an EMBL/GenBank/DDBJ whole genome shotgun (WGS) entry which is preliminary data.</text>
</comment>
<sequence length="142" mass="16592">MHARCRCHTVKPTGANLRPLMKYIVAFRPGVDKRSLFRAVYLLDKAFERETGRPLTGTEYGHCMLLKAPYFSVDVKEAIFDLLRRGEIELRPERRNGELVSTYYPVGYRAEDIEDDVRREYSLHGDKWRLFREVLERVLGGA</sequence>
<accession>A0A832TGD5</accession>
<evidence type="ECO:0000313" key="2">
    <source>
        <dbReference type="Proteomes" id="UP000619545"/>
    </source>
</evidence>
<dbReference type="Proteomes" id="UP000619545">
    <property type="component" value="Unassembled WGS sequence"/>
</dbReference>
<evidence type="ECO:0000313" key="1">
    <source>
        <dbReference type="EMBL" id="HII70304.1"/>
    </source>
</evidence>
<dbReference type="AlphaFoldDB" id="A0A832TGD5"/>
<reference evidence="1" key="1">
    <citation type="journal article" date="2020" name="bioRxiv">
        <title>A rank-normalized archaeal taxonomy based on genome phylogeny resolves widespread incomplete and uneven classifications.</title>
        <authorList>
            <person name="Rinke C."/>
            <person name="Chuvochina M."/>
            <person name="Mussig A.J."/>
            <person name="Chaumeil P.-A."/>
            <person name="Waite D.W."/>
            <person name="Whitman W.B."/>
            <person name="Parks D.H."/>
            <person name="Hugenholtz P."/>
        </authorList>
    </citation>
    <scope>NUCLEOTIDE SEQUENCE</scope>
    <source>
        <strain evidence="1">UBA8853</strain>
    </source>
</reference>